<sequence length="208" mass="22934">MTKNRPDERPFDAEAYEQDTHQQAAGTRRDGVGADEAGVVLHEERLVAGVERAEAGRVEVRKRVVVEEVTITVPVRREVVDVVRVYDDGSEEAVDVPASTWQPRIENLDGGSALGEHTHAEGEVYDVEAGEGTHTRDADRRDEDGVIVLHEERPVLSTRVYAVERLHLGISATKENVTVTEPVQREVVEVDEVDDVRDPRGEGGSARA</sequence>
<feature type="region of interest" description="Disordered" evidence="1">
    <location>
        <begin position="1"/>
        <end position="34"/>
    </location>
</feature>
<proteinExistence type="predicted"/>
<evidence type="ECO:0000256" key="1">
    <source>
        <dbReference type="SAM" id="MobiDB-lite"/>
    </source>
</evidence>
<evidence type="ECO:0000313" key="3">
    <source>
        <dbReference type="EMBL" id="AIF40114.1"/>
    </source>
</evidence>
<dbReference type="InterPro" id="IPR019060">
    <property type="entry name" value="DUF2382"/>
</dbReference>
<keyword evidence="4" id="KW-1185">Reference proteome</keyword>
<name>A0A075JDZ0_9MICO</name>
<feature type="domain" description="DUF2382" evidence="2">
    <location>
        <begin position="41"/>
        <end position="92"/>
    </location>
</feature>
<feature type="compositionally biased region" description="Basic and acidic residues" evidence="1">
    <location>
        <begin position="1"/>
        <end position="12"/>
    </location>
</feature>
<accession>A0A075JDZ0</accession>
<gene>
    <name evidence="3" type="ORF">HX89_03115</name>
</gene>
<dbReference type="KEGG" id="dni:HX89_03115"/>
<organism evidence="3 4">
    <name type="scientific">Dermacoccus nishinomiyaensis</name>
    <dbReference type="NCBI Taxonomy" id="1274"/>
    <lineage>
        <taxon>Bacteria</taxon>
        <taxon>Bacillati</taxon>
        <taxon>Actinomycetota</taxon>
        <taxon>Actinomycetes</taxon>
        <taxon>Micrococcales</taxon>
        <taxon>Dermacoccaceae</taxon>
        <taxon>Dermacoccus</taxon>
    </lineage>
</organism>
<protein>
    <recommendedName>
        <fullName evidence="2">DUF2382 domain-containing protein</fullName>
    </recommendedName>
</protein>
<dbReference type="Pfam" id="PF09557">
    <property type="entry name" value="DUF2382"/>
    <property type="match status" value="2"/>
</dbReference>
<dbReference type="PANTHER" id="PTHR38463">
    <property type="entry name" value="STRESS RESPONSE PROTEIN YSNF"/>
    <property type="match status" value="1"/>
</dbReference>
<evidence type="ECO:0000313" key="4">
    <source>
        <dbReference type="Proteomes" id="UP000027986"/>
    </source>
</evidence>
<dbReference type="EMBL" id="CP008889">
    <property type="protein sequence ID" value="AIF40114.1"/>
    <property type="molecule type" value="Genomic_DNA"/>
</dbReference>
<dbReference type="Proteomes" id="UP000027986">
    <property type="component" value="Chromosome"/>
</dbReference>
<dbReference type="eggNOG" id="COG3861">
    <property type="taxonomic scope" value="Bacteria"/>
</dbReference>
<dbReference type="RefSeq" id="WP_038566914.1">
    <property type="nucleotide sequence ID" value="NZ_CP008889.1"/>
</dbReference>
<feature type="domain" description="DUF2382" evidence="2">
    <location>
        <begin position="129"/>
        <end position="190"/>
    </location>
</feature>
<dbReference type="OrthoDB" id="376662at85006"/>
<reference evidence="3 4" key="1">
    <citation type="submission" date="2014-07" db="EMBL/GenBank/DDBJ databases">
        <title>Genome Sequencing of Dermacoccus nishinomiyaensis.</title>
        <authorList>
            <person name="Hong K.W."/>
            <person name="Chan K.G."/>
        </authorList>
    </citation>
    <scope>NUCLEOTIDE SEQUENCE [LARGE SCALE GENOMIC DNA]</scope>
    <source>
        <strain evidence="3 4">M25</strain>
    </source>
</reference>
<evidence type="ECO:0000259" key="2">
    <source>
        <dbReference type="Pfam" id="PF09557"/>
    </source>
</evidence>
<dbReference type="GeneID" id="41840206"/>
<dbReference type="InterPro" id="IPR052967">
    <property type="entry name" value="Stress_Response_Assoc"/>
</dbReference>
<dbReference type="HOGENOM" id="CLU_1319202_0_0_11"/>
<dbReference type="AlphaFoldDB" id="A0A075JDZ0"/>
<dbReference type="PANTHER" id="PTHR38463:SF1">
    <property type="entry name" value="STRESS RESPONSE PROTEIN YSNF"/>
    <property type="match status" value="1"/>
</dbReference>